<gene>
    <name evidence="2" type="ORF">RB602_15320</name>
</gene>
<protein>
    <submittedName>
        <fullName evidence="2">Ribbon-helix-helix protein, CopG family</fullName>
    </submittedName>
</protein>
<name>A0AA97F947_9SPHN</name>
<dbReference type="Gene3D" id="1.10.1220.10">
    <property type="entry name" value="Met repressor-like"/>
    <property type="match status" value="1"/>
</dbReference>
<keyword evidence="3" id="KW-1185">Reference proteome</keyword>
<sequence length="184" mass="21040">MRQILVKMPDDLANALDAYAAERGQSRSELIRFVLAQLVEPESAQTEPNKADRYGRVTLKFIIDGKAYDAVKRHCDALHMKPAEYIRTLLYARFFEGDEPIIQTKQTVEAIMKAVGATDKIGRNLNDAVRSIKGAIGADNKPELRMSIDEIVAMERRLIDTIDRQFQITLEAITRDNEYWRPSW</sequence>
<feature type="domain" description="Ribbon-helix-helix protein CopG" evidence="1">
    <location>
        <begin position="6"/>
        <end position="40"/>
    </location>
</feature>
<dbReference type="InterPro" id="IPR013321">
    <property type="entry name" value="Arc_rbn_hlx_hlx"/>
</dbReference>
<geneLocation type="plasmid" evidence="2 3">
    <name>unnamed</name>
</geneLocation>
<dbReference type="AlphaFoldDB" id="A0AA97F947"/>
<organism evidence="2 3">
    <name type="scientific">Alterisphingorhabdus coralli</name>
    <dbReference type="NCBI Taxonomy" id="3071408"/>
    <lineage>
        <taxon>Bacteria</taxon>
        <taxon>Pseudomonadati</taxon>
        <taxon>Pseudomonadota</taxon>
        <taxon>Alphaproteobacteria</taxon>
        <taxon>Sphingomonadales</taxon>
        <taxon>Sphingomonadaceae</taxon>
        <taxon>Alterisphingorhabdus (ex Yan et al. 2024)</taxon>
    </lineage>
</organism>
<reference evidence="2 3" key="1">
    <citation type="submission" date="2023-10" db="EMBL/GenBank/DDBJ databases">
        <title>Complete genome sequence of a Sphingomonadaceae bacterium.</title>
        <authorList>
            <person name="Yan C."/>
        </authorList>
    </citation>
    <scope>NUCLEOTIDE SEQUENCE [LARGE SCALE GENOMIC DNA]</scope>
    <source>
        <strain evidence="2 3">SCSIO 66989</strain>
        <plasmid evidence="2 3">unnamed</plasmid>
    </source>
</reference>
<dbReference type="EMBL" id="CP136595">
    <property type="protein sequence ID" value="WOE76754.1"/>
    <property type="molecule type" value="Genomic_DNA"/>
</dbReference>
<dbReference type="Proteomes" id="UP001302429">
    <property type="component" value="Plasmid unnamed"/>
</dbReference>
<evidence type="ECO:0000259" key="1">
    <source>
        <dbReference type="Pfam" id="PF01402"/>
    </source>
</evidence>
<dbReference type="RefSeq" id="WP_317084717.1">
    <property type="nucleotide sequence ID" value="NZ_CP136595.1"/>
</dbReference>
<dbReference type="KEGG" id="acoa:RB602_15320"/>
<dbReference type="InterPro" id="IPR002145">
    <property type="entry name" value="CopG"/>
</dbReference>
<accession>A0AA97F947</accession>
<proteinExistence type="predicted"/>
<keyword evidence="2" id="KW-0614">Plasmid</keyword>
<dbReference type="CDD" id="cd22231">
    <property type="entry name" value="RHH_NikR_HicB-like"/>
    <property type="match status" value="1"/>
</dbReference>
<evidence type="ECO:0000313" key="3">
    <source>
        <dbReference type="Proteomes" id="UP001302429"/>
    </source>
</evidence>
<dbReference type="SUPFAM" id="SSF47598">
    <property type="entry name" value="Ribbon-helix-helix"/>
    <property type="match status" value="1"/>
</dbReference>
<dbReference type="InterPro" id="IPR010985">
    <property type="entry name" value="Ribbon_hlx_hlx"/>
</dbReference>
<dbReference type="GO" id="GO:0006355">
    <property type="term" value="P:regulation of DNA-templated transcription"/>
    <property type="evidence" value="ECO:0007669"/>
    <property type="project" value="InterPro"/>
</dbReference>
<dbReference type="Pfam" id="PF01402">
    <property type="entry name" value="RHH_1"/>
    <property type="match status" value="1"/>
</dbReference>
<evidence type="ECO:0000313" key="2">
    <source>
        <dbReference type="EMBL" id="WOE76754.1"/>
    </source>
</evidence>